<evidence type="ECO:0000256" key="6">
    <source>
        <dbReference type="ARBA" id="ARBA00023136"/>
    </source>
</evidence>
<keyword evidence="5 7" id="KW-1133">Transmembrane helix</keyword>
<dbReference type="PANTHER" id="PTHR23517">
    <property type="entry name" value="RESISTANCE PROTEIN MDTM, PUTATIVE-RELATED-RELATED"/>
    <property type="match status" value="1"/>
</dbReference>
<protein>
    <submittedName>
        <fullName evidence="10">MFS transporter</fullName>
    </submittedName>
</protein>
<dbReference type="Gene3D" id="1.20.1250.20">
    <property type="entry name" value="MFS general substrate transporter like domains"/>
    <property type="match status" value="1"/>
</dbReference>
<comment type="subcellular location">
    <subcellularLocation>
        <location evidence="1">Cell membrane</location>
        <topology evidence="1">Multi-pass membrane protein</topology>
    </subcellularLocation>
</comment>
<organism evidence="10 11">
    <name type="scientific">Campylobacter californiensis</name>
    <dbReference type="NCBI Taxonomy" id="1032243"/>
    <lineage>
        <taxon>Bacteria</taxon>
        <taxon>Pseudomonadati</taxon>
        <taxon>Campylobacterota</taxon>
        <taxon>Epsilonproteobacteria</taxon>
        <taxon>Campylobacterales</taxon>
        <taxon>Campylobacteraceae</taxon>
        <taxon>Campylobacter</taxon>
    </lineage>
</organism>
<evidence type="ECO:0000256" key="7">
    <source>
        <dbReference type="SAM" id="Phobius"/>
    </source>
</evidence>
<dbReference type="PROSITE" id="PS50850">
    <property type="entry name" value="MFS"/>
    <property type="match status" value="1"/>
</dbReference>
<keyword evidence="4 7" id="KW-0812">Transmembrane</keyword>
<feature type="transmembrane region" description="Helical" evidence="7">
    <location>
        <begin position="158"/>
        <end position="177"/>
    </location>
</feature>
<reference evidence="9 12" key="2">
    <citation type="submission" date="2020-10" db="EMBL/GenBank/DDBJ databases">
        <title>Campylobacter californiensis sp. nov. isolated from cattle and feral swine in California.</title>
        <authorList>
            <person name="Miller W.G."/>
        </authorList>
    </citation>
    <scope>NUCLEOTIDE SEQUENCE [LARGE SCALE GENOMIC DNA]</scope>
    <source>
        <strain evidence="9 12">RM12919</strain>
    </source>
</reference>
<feature type="transmembrane region" description="Helical" evidence="7">
    <location>
        <begin position="96"/>
        <end position="115"/>
    </location>
</feature>
<dbReference type="RefSeq" id="WP_169936774.1">
    <property type="nucleotide sequence ID" value="NZ_CP012545.1"/>
</dbReference>
<proteinExistence type="predicted"/>
<feature type="transmembrane region" description="Helical" evidence="7">
    <location>
        <begin position="354"/>
        <end position="372"/>
    </location>
</feature>
<dbReference type="Proteomes" id="UP000650616">
    <property type="component" value="Unassembled WGS sequence"/>
</dbReference>
<dbReference type="EMBL" id="JADBHS010000005">
    <property type="protein sequence ID" value="MBE2986262.1"/>
    <property type="molecule type" value="Genomic_DNA"/>
</dbReference>
<comment type="caution">
    <text evidence="10">The sequence shown here is derived from an EMBL/GenBank/DDBJ whole genome shotgun (WGS) entry which is preliminary data.</text>
</comment>
<dbReference type="AlphaFoldDB" id="A0AAW3ZX39"/>
<accession>A0AAW3ZX39</accession>
<evidence type="ECO:0000256" key="3">
    <source>
        <dbReference type="ARBA" id="ARBA00022475"/>
    </source>
</evidence>
<sequence length="433" mass="47714">MFKSVLPISFIIGSRFFGIFIILPVISLYALELDGSNEFLIGVLIGVYALMQVIFQIPFGYLSDRFGRKVTLLFGLLVFIVGGFICAWAQDIYTMILGRLVQGVGAIGGVATALISDNTKEEMRGKAMAIMGGFIGVSFALSMLIAPAMSAKFGLSSLFYLSIMLTFLSIILLYTLVPKEQKIESFRSKTPFFKLISNKNLFLMNTTNFMQKMLMSVAFLIIPIVLVHDFGWDKQELWKIYSISTVFGFMAMGLGGAMGEKRGLGKQLLLIGILLFIAAYLLFGFSANEIMFCAGIVMFFIGFNLHEPIMQSIASKFAKAGEKGAALGVFNSSGFMGTFIGGVGAGALLKFFDLDALCGVFILLCIVWLILLTRLDNPALFKNLYLELSKSLNLNEISQLKGIVECYKTQTNYVIKYNSQIITQDQLKEALGI</sequence>
<feature type="transmembrane region" description="Helical" evidence="7">
    <location>
        <begin position="39"/>
        <end position="59"/>
    </location>
</feature>
<dbReference type="SUPFAM" id="SSF103473">
    <property type="entry name" value="MFS general substrate transporter"/>
    <property type="match status" value="1"/>
</dbReference>
<dbReference type="InterPro" id="IPR020846">
    <property type="entry name" value="MFS_dom"/>
</dbReference>
<keyword evidence="2" id="KW-0813">Transport</keyword>
<evidence type="ECO:0000313" key="9">
    <source>
        <dbReference type="EMBL" id="MBE2986262.1"/>
    </source>
</evidence>
<dbReference type="Pfam" id="PF07690">
    <property type="entry name" value="MFS_1"/>
    <property type="match status" value="2"/>
</dbReference>
<dbReference type="CDD" id="cd17472">
    <property type="entry name" value="MFS_YajR_like"/>
    <property type="match status" value="1"/>
</dbReference>
<evidence type="ECO:0000313" key="11">
    <source>
        <dbReference type="Proteomes" id="UP000650616"/>
    </source>
</evidence>
<keyword evidence="6 7" id="KW-0472">Membrane</keyword>
<gene>
    <name evidence="9" type="ORF">CCAL12919_03820</name>
    <name evidence="10" type="ORF">CCAL9337_03695</name>
</gene>
<evidence type="ECO:0000256" key="2">
    <source>
        <dbReference type="ARBA" id="ARBA00022448"/>
    </source>
</evidence>
<feature type="transmembrane region" description="Helical" evidence="7">
    <location>
        <begin position="325"/>
        <end position="348"/>
    </location>
</feature>
<dbReference type="GO" id="GO:0022857">
    <property type="term" value="F:transmembrane transporter activity"/>
    <property type="evidence" value="ECO:0007669"/>
    <property type="project" value="InterPro"/>
</dbReference>
<evidence type="ECO:0000313" key="12">
    <source>
        <dbReference type="Proteomes" id="UP001318760"/>
    </source>
</evidence>
<feature type="transmembrane region" description="Helical" evidence="7">
    <location>
        <begin position="264"/>
        <end position="283"/>
    </location>
</feature>
<name>A0AAW3ZX39_9BACT</name>
<evidence type="ECO:0000256" key="5">
    <source>
        <dbReference type="ARBA" id="ARBA00022989"/>
    </source>
</evidence>
<feature type="domain" description="Major facilitator superfamily (MFS) profile" evidence="8">
    <location>
        <begin position="1"/>
        <end position="377"/>
    </location>
</feature>
<feature type="transmembrane region" description="Helical" evidence="7">
    <location>
        <begin position="127"/>
        <end position="146"/>
    </location>
</feature>
<evidence type="ECO:0000259" key="8">
    <source>
        <dbReference type="PROSITE" id="PS50850"/>
    </source>
</evidence>
<dbReference type="PANTHER" id="PTHR23517:SF2">
    <property type="entry name" value="MULTIDRUG RESISTANCE PROTEIN MDTH"/>
    <property type="match status" value="1"/>
</dbReference>
<feature type="transmembrane region" description="Helical" evidence="7">
    <location>
        <begin position="289"/>
        <end position="305"/>
    </location>
</feature>
<keyword evidence="11" id="KW-1185">Reference proteome</keyword>
<dbReference type="EMBL" id="LIWG01000003">
    <property type="protein sequence ID" value="MBE3607833.1"/>
    <property type="molecule type" value="Genomic_DNA"/>
</dbReference>
<dbReference type="Proteomes" id="UP001318760">
    <property type="component" value="Unassembled WGS sequence"/>
</dbReference>
<keyword evidence="3" id="KW-1003">Cell membrane</keyword>
<feature type="transmembrane region" description="Helical" evidence="7">
    <location>
        <begin position="12"/>
        <end position="33"/>
    </location>
</feature>
<feature type="transmembrane region" description="Helical" evidence="7">
    <location>
        <begin position="238"/>
        <end position="257"/>
    </location>
</feature>
<evidence type="ECO:0000313" key="10">
    <source>
        <dbReference type="EMBL" id="MBE3607833.1"/>
    </source>
</evidence>
<feature type="transmembrane region" description="Helical" evidence="7">
    <location>
        <begin position="71"/>
        <end position="90"/>
    </location>
</feature>
<dbReference type="GO" id="GO:0005886">
    <property type="term" value="C:plasma membrane"/>
    <property type="evidence" value="ECO:0007669"/>
    <property type="project" value="UniProtKB-SubCell"/>
</dbReference>
<evidence type="ECO:0000256" key="1">
    <source>
        <dbReference type="ARBA" id="ARBA00004651"/>
    </source>
</evidence>
<reference evidence="10 11" key="1">
    <citation type="submission" date="2015-08" db="EMBL/GenBank/DDBJ databases">
        <title>Comparative genomics of the Campylobacter concisus group.</title>
        <authorList>
            <person name="Yee E."/>
            <person name="Chapman M.H."/>
            <person name="Huynh S."/>
            <person name="Bono J.L."/>
            <person name="On S.L."/>
            <person name="St Leger J."/>
            <person name="Foster G."/>
            <person name="Parker C.T."/>
            <person name="Miller W.G."/>
        </authorList>
    </citation>
    <scope>NUCLEOTIDE SEQUENCE [LARGE SCALE GENOMIC DNA]</scope>
    <source>
        <strain evidence="10 11">RM9337</strain>
    </source>
</reference>
<feature type="transmembrane region" description="Helical" evidence="7">
    <location>
        <begin position="213"/>
        <end position="232"/>
    </location>
</feature>
<dbReference type="InterPro" id="IPR050171">
    <property type="entry name" value="MFS_Transporters"/>
</dbReference>
<evidence type="ECO:0000256" key="4">
    <source>
        <dbReference type="ARBA" id="ARBA00022692"/>
    </source>
</evidence>
<dbReference type="InterPro" id="IPR036259">
    <property type="entry name" value="MFS_trans_sf"/>
</dbReference>
<dbReference type="InterPro" id="IPR011701">
    <property type="entry name" value="MFS"/>
</dbReference>